<dbReference type="Pfam" id="PF03217">
    <property type="entry name" value="SlpA"/>
    <property type="match status" value="1"/>
</dbReference>
<comment type="caution">
    <text evidence="4">The sequence shown here is derived from an EMBL/GenBank/DDBJ whole genome shotgun (WGS) entry which is preliminary data.</text>
</comment>
<feature type="signal peptide" evidence="1">
    <location>
        <begin position="1"/>
        <end position="31"/>
    </location>
</feature>
<feature type="domain" description="S-layer protein C-terminal" evidence="3">
    <location>
        <begin position="44"/>
        <end position="87"/>
    </location>
</feature>
<organism evidence="4 5">
    <name type="scientific">Companilactobacillus keshanensis</name>
    <dbReference type="NCBI Taxonomy" id="2486003"/>
    <lineage>
        <taxon>Bacteria</taxon>
        <taxon>Bacillati</taxon>
        <taxon>Bacillota</taxon>
        <taxon>Bacilli</taxon>
        <taxon>Lactobacillales</taxon>
        <taxon>Lactobacillaceae</taxon>
        <taxon>Companilactobacillus</taxon>
    </lineage>
</organism>
<reference evidence="5" key="1">
    <citation type="journal article" date="2019" name="Int. J. Syst. Evol. Microbiol.">
        <title>The Global Catalogue of Microorganisms (GCM) 10K type strain sequencing project: providing services to taxonomists for standard genome sequencing and annotation.</title>
        <authorList>
            <consortium name="The Broad Institute Genomics Platform"/>
            <consortium name="The Broad Institute Genome Sequencing Center for Infectious Disease"/>
            <person name="Wu L."/>
            <person name="Ma J."/>
        </authorList>
    </citation>
    <scope>NUCLEOTIDE SEQUENCE [LARGE SCALE GENOMIC DNA]</scope>
    <source>
        <strain evidence="5">CCM 8936</strain>
    </source>
</reference>
<evidence type="ECO:0000256" key="1">
    <source>
        <dbReference type="SAM" id="SignalP"/>
    </source>
</evidence>
<sequence length="362" mass="39766">MRSLLLKSLTVSGLALAAFATSSALSNNADAAEVATTKNIAVTRLYTQNGNLVQNRGLAANTPWQVGKTIQMNGIDYYQVSTNEYLKSTDTASLTGSNDDQSQSSVDILVEQYGADTYDDRDGSVNGHVDHFSDWVVSKVVFEASTGKTYYQISNHQYVNLYNYQVHGDEGTLPHVQVDHLTDLNKDIDPNTGMEVNNYKPNMENINKYFGEYLNALHKANGTASVTVTSDMMNYAQQRANQQVGNTLDHTTASRETSENLSSAGFDYLIKWANVKSDKDTAYYLLSQWYDESNNLTAPGQSGHFGHRAALIYSGPNVGLGISGNATSFDADWNYDTLGQFNALYNYSGSNPNTKFVSKDSI</sequence>
<dbReference type="Proteomes" id="UP001597251">
    <property type="component" value="Unassembled WGS sequence"/>
</dbReference>
<evidence type="ECO:0000313" key="4">
    <source>
        <dbReference type="EMBL" id="MFD1418849.1"/>
    </source>
</evidence>
<gene>
    <name evidence="4" type="ORF">ACFQ42_08845</name>
</gene>
<dbReference type="InterPro" id="IPR024968">
    <property type="entry name" value="SlpA_C_lactobacillus"/>
</dbReference>
<keyword evidence="1" id="KW-0732">Signal</keyword>
<dbReference type="InterPro" id="IPR014044">
    <property type="entry name" value="CAP_dom"/>
</dbReference>
<name>A0ABW4BWQ7_9LACO</name>
<evidence type="ECO:0000259" key="2">
    <source>
        <dbReference type="Pfam" id="PF00188"/>
    </source>
</evidence>
<feature type="domain" description="SCP" evidence="2">
    <location>
        <begin position="213"/>
        <end position="314"/>
    </location>
</feature>
<accession>A0ABW4BWQ7</accession>
<keyword evidence="5" id="KW-1185">Reference proteome</keyword>
<protein>
    <submittedName>
        <fullName evidence="4">SLAP domain-containing protein</fullName>
    </submittedName>
</protein>
<evidence type="ECO:0000259" key="3">
    <source>
        <dbReference type="Pfam" id="PF03217"/>
    </source>
</evidence>
<proteinExistence type="predicted"/>
<evidence type="ECO:0000313" key="5">
    <source>
        <dbReference type="Proteomes" id="UP001597251"/>
    </source>
</evidence>
<dbReference type="EMBL" id="JBHTOI010000046">
    <property type="protein sequence ID" value="MFD1418849.1"/>
    <property type="molecule type" value="Genomic_DNA"/>
</dbReference>
<dbReference type="Pfam" id="PF00188">
    <property type="entry name" value="CAP"/>
    <property type="match status" value="1"/>
</dbReference>
<feature type="chain" id="PRO_5046243692" evidence="1">
    <location>
        <begin position="32"/>
        <end position="362"/>
    </location>
</feature>
<dbReference type="RefSeq" id="WP_125676489.1">
    <property type="nucleotide sequence ID" value="NZ_JBHTOI010000046.1"/>
</dbReference>